<accession>A0ABM6F3Q2</accession>
<evidence type="ECO:0000313" key="2">
    <source>
        <dbReference type="Proteomes" id="UP000177515"/>
    </source>
</evidence>
<gene>
    <name evidence="1" type="ORF">BKK80_09535</name>
</gene>
<dbReference type="Proteomes" id="UP000177515">
    <property type="component" value="Chromosome 1"/>
</dbReference>
<dbReference type="EMBL" id="CP017754">
    <property type="protein sequence ID" value="AOZ06048.1"/>
    <property type="molecule type" value="Genomic_DNA"/>
</dbReference>
<proteinExistence type="predicted"/>
<evidence type="ECO:0000313" key="1">
    <source>
        <dbReference type="EMBL" id="AOZ06048.1"/>
    </source>
</evidence>
<protein>
    <submittedName>
        <fullName evidence="1">Uncharacterized protein</fullName>
    </submittedName>
</protein>
<sequence>MTETTSLQLIRLRAAVHANGQDAALWRWFSDQMEERRLSCERVQGYWSIRIAGRELACDRSFDAAVRAAHVLSHALRAL</sequence>
<dbReference type="RefSeq" id="WP_071012296.1">
    <property type="nucleotide sequence ID" value="NZ_CP017754.1"/>
</dbReference>
<keyword evidence="2" id="KW-1185">Reference proteome</keyword>
<reference evidence="1 2" key="1">
    <citation type="submission" date="2016-10" db="EMBL/GenBank/DDBJ databases">
        <title>Complete genome sequences of three Cupriavidus strains isolated from various Malaysian environments.</title>
        <authorList>
            <person name="Abdullah A.A.-A."/>
            <person name="Shafie N.A.H."/>
            <person name="Lau N.S."/>
        </authorList>
    </citation>
    <scope>NUCLEOTIDE SEQUENCE [LARGE SCALE GENOMIC DNA]</scope>
    <source>
        <strain evidence="1 2">USMAA1020</strain>
    </source>
</reference>
<organism evidence="1 2">
    <name type="scientific">Cupriavidus malaysiensis</name>
    <dbReference type="NCBI Taxonomy" id="367825"/>
    <lineage>
        <taxon>Bacteria</taxon>
        <taxon>Pseudomonadati</taxon>
        <taxon>Pseudomonadota</taxon>
        <taxon>Betaproteobacteria</taxon>
        <taxon>Burkholderiales</taxon>
        <taxon>Burkholderiaceae</taxon>
        <taxon>Cupriavidus</taxon>
    </lineage>
</organism>
<name>A0ABM6F3Q2_9BURK</name>